<dbReference type="Proteomes" id="UP000694865">
    <property type="component" value="Unplaced"/>
</dbReference>
<evidence type="ECO:0000313" key="2">
    <source>
        <dbReference type="Proteomes" id="UP000694865"/>
    </source>
</evidence>
<gene>
    <name evidence="3" type="primary">LOC102802217</name>
</gene>
<dbReference type="RefSeq" id="XP_006824992.1">
    <property type="nucleotide sequence ID" value="XM_006824929.1"/>
</dbReference>
<keyword evidence="1" id="KW-0732">Signal</keyword>
<feature type="chain" id="PRO_5046058273" evidence="1">
    <location>
        <begin position="31"/>
        <end position="1403"/>
    </location>
</feature>
<proteinExistence type="predicted"/>
<protein>
    <submittedName>
        <fullName evidence="3">Uncharacterized protein LOC102802217</fullName>
    </submittedName>
</protein>
<reference evidence="3" key="1">
    <citation type="submission" date="2025-08" db="UniProtKB">
        <authorList>
            <consortium name="RefSeq"/>
        </authorList>
    </citation>
    <scope>IDENTIFICATION</scope>
    <source>
        <tissue evidence="3">Testes</tissue>
    </source>
</reference>
<accession>A0ABM0MYA1</accession>
<dbReference type="GeneID" id="102802217"/>
<sequence>MGGLPATTSDGVRTLLVVLLFTLLPTPCNAITKLRLDITTGDQINIIFGEENVLSFDLELEVIGNQVETGEDLEFFAFLSSEESGSIMDPTKRTDNTPVILSSEQKAMPLNTSSLDNEVLNTYSDVEVALNFTGVPGCFDQTGSSYDLICIVVDGTGELVNLLIPDTYCLFLDSCKSVITIALDGGPSVTSNAHAGLDVIYGTLKDFTLDISVETDDANKTANMTAAFEARVFLAVSDNGTSGIFVTNASLVDEYVDVEPDAMFFLTGLTATMDDLSGLNCDIHTHVCVLLGPAKDADWQWGTGTGSVTACAELNCTSEIEADPPPTMVSHVGGNLDIVMGIIPESFNLNISITTGHATAQIYGDVADLFSVDIYLANTENGTGATAVKTEGDVTPGNITVSPDVDSGINLTVINVRGDVYTFDLNCDDYSYVCVDINSRDTEKWTWSGADTDAKVACTEIDTCEANITADVSVTTNGGGNLDIVMGRFVEFVLDIEIDVDDPSAVVDAHGIDMFSILIYLGDNITQSTAVNATNISTDHVILSADVGATVLSGIQGVINTDGLSCENFDYVCVDIGPKTTYPSEPWNWSDGSLMKTACIQFDSCVVQVTNNTIYLRSSVVSDLNIIMGTTDKVFSLEMSIRTDIATGEITDSADNLFEVDIYLSHDQFGANSTIKYPTTITPVEVTIDTTSTTRDITVTKTGFDLTGLNCDTYIYICIDVSPRAGSKWSWTYNPGTAQTACVPLGVCTSSITENVITLSATDLNILMGTRKHFELTVVISVIPDSAEVIGNADDLFELMTYVSSTDGQIQAISVAVSPTSGTDLHIIMGTSKVYDLNIVINTGPDTSLINGAGDDLFSVSFYLFQSHGQHGITGPLLDATVSSDVVTVQPNSATMLLDVSNPHTPDDLLGLECGTWDEICVSISPALGSGWKWTLNIAKIDTCTAITGCQTLMNLDEMIVSASDGSSHISIAMGSIATLVVDVTISTASTLTGLLSGRANTLFQMHMYLAANDDGTGNSPKVEARVPHESLTLADASRRTIEDVEADLDLRFRACADFSYTCVDVTPASPDWSWHGTTGPMVGCVRIAPCVSSSTIGVTVAGNSAGNLALTMGTTKTFHLDVTITKINGDDVSGSDLYVVKVFLASSESGLQPFPSRKKTAIIADNTVGFSTGTPALLNNVMVSMNFKNKIYCQRSNVTYFTHICVDVIAKHTATPSWAISEGSTTEDCVPLTSCQSQPLLRFTIDGLDIRSSEDMVAGNDFDVILSFEVTVMSSATSSNSDEWLVNGFLATSSTGSGATDEVQVATPEVSESVTQSGNTETVYTFTDLEFTIPAESRCGGLSHFCVSLAREATADWYFDAFDPLPNVKCTPITCSTDTATTVTYSAVTGLLGLILCIWFNN</sequence>
<evidence type="ECO:0000313" key="3">
    <source>
        <dbReference type="RefSeq" id="XP_006824992.1"/>
    </source>
</evidence>
<organism evidence="2 3">
    <name type="scientific">Saccoglossus kowalevskii</name>
    <name type="common">Acorn worm</name>
    <dbReference type="NCBI Taxonomy" id="10224"/>
    <lineage>
        <taxon>Eukaryota</taxon>
        <taxon>Metazoa</taxon>
        <taxon>Hemichordata</taxon>
        <taxon>Enteropneusta</taxon>
        <taxon>Harrimaniidae</taxon>
        <taxon>Saccoglossus</taxon>
    </lineage>
</organism>
<name>A0ABM0MYA1_SACKO</name>
<feature type="signal peptide" evidence="1">
    <location>
        <begin position="1"/>
        <end position="30"/>
    </location>
</feature>
<keyword evidence="2" id="KW-1185">Reference proteome</keyword>
<evidence type="ECO:0000256" key="1">
    <source>
        <dbReference type="SAM" id="SignalP"/>
    </source>
</evidence>